<dbReference type="InterPro" id="IPR039422">
    <property type="entry name" value="MarR/SlyA-like"/>
</dbReference>
<dbReference type="Pfam" id="PF22381">
    <property type="entry name" value="Staph_reg_Sar_Rot"/>
    <property type="match status" value="1"/>
</dbReference>
<comment type="subcellular location">
    <subcellularLocation>
        <location evidence="1">Cytoplasm</location>
    </subcellularLocation>
</comment>
<dbReference type="Gene3D" id="1.10.10.10">
    <property type="entry name" value="Winged helix-like DNA-binding domain superfamily/Winged helix DNA-binding domain"/>
    <property type="match status" value="1"/>
</dbReference>
<dbReference type="GO" id="GO:0003677">
    <property type="term" value="F:DNA binding"/>
    <property type="evidence" value="ECO:0007669"/>
    <property type="project" value="UniProtKB-KW"/>
</dbReference>
<dbReference type="InterPro" id="IPR036388">
    <property type="entry name" value="WH-like_DNA-bd_sf"/>
</dbReference>
<evidence type="ECO:0000256" key="4">
    <source>
        <dbReference type="ARBA" id="ARBA00023125"/>
    </source>
</evidence>
<dbReference type="GO" id="GO:0005737">
    <property type="term" value="C:cytoplasm"/>
    <property type="evidence" value="ECO:0007669"/>
    <property type="project" value="UniProtKB-SubCell"/>
</dbReference>
<evidence type="ECO:0000256" key="2">
    <source>
        <dbReference type="ARBA" id="ARBA00022490"/>
    </source>
</evidence>
<dbReference type="GO" id="GO:0003700">
    <property type="term" value="F:DNA-binding transcription factor activity"/>
    <property type="evidence" value="ECO:0007669"/>
    <property type="project" value="InterPro"/>
</dbReference>
<name>A0A7H2BCY1_9MICC</name>
<sequence length="146" mass="16601">MSTTELSLDKQLCFSLYRTSRAITRAYHELLTGLNLTYPQYLVMLVMWEAKEPVAMRDLTQQVELDSGTLTPLIKRLIAAGYLEKQRDPADERRTVLFLTASGKELEEKAAPIPRKIYEMCSVDGMDLALIKRELDRLADHLGDPA</sequence>
<keyword evidence="8" id="KW-1185">Reference proteome</keyword>
<evidence type="ECO:0000313" key="8">
    <source>
        <dbReference type="Proteomes" id="UP000516404"/>
    </source>
</evidence>
<dbReference type="PROSITE" id="PS50995">
    <property type="entry name" value="HTH_MARR_2"/>
    <property type="match status" value="1"/>
</dbReference>
<dbReference type="InterPro" id="IPR036390">
    <property type="entry name" value="WH_DNA-bd_sf"/>
</dbReference>
<reference evidence="7 8" key="1">
    <citation type="submission" date="2020-09" db="EMBL/GenBank/DDBJ databases">
        <title>Investigation of environmental microbes.</title>
        <authorList>
            <person name="Ou Y."/>
            <person name="Kang Q."/>
        </authorList>
    </citation>
    <scope>NUCLEOTIDE SEQUENCE [LARGE SCALE GENOMIC DNA]</scope>
    <source>
        <strain evidence="7 8">KJZ-14</strain>
    </source>
</reference>
<dbReference type="PANTHER" id="PTHR33164:SF5">
    <property type="entry name" value="ORGANIC HYDROPEROXIDE RESISTANCE TRANSCRIPTIONAL REGULATOR"/>
    <property type="match status" value="1"/>
</dbReference>
<dbReference type="AlphaFoldDB" id="A0A7H2BCY1"/>
<evidence type="ECO:0000259" key="6">
    <source>
        <dbReference type="PROSITE" id="PS50995"/>
    </source>
</evidence>
<dbReference type="InterPro" id="IPR000835">
    <property type="entry name" value="HTH_MarR-typ"/>
</dbReference>
<keyword evidence="5" id="KW-0804">Transcription</keyword>
<gene>
    <name evidence="7" type="ORF">IDM49_09975</name>
</gene>
<evidence type="ECO:0000256" key="5">
    <source>
        <dbReference type="ARBA" id="ARBA00023163"/>
    </source>
</evidence>
<dbReference type="GeneID" id="96624565"/>
<dbReference type="InterPro" id="IPR055166">
    <property type="entry name" value="Transc_reg_Sar_Rot_HTH"/>
</dbReference>
<keyword evidence="2" id="KW-0963">Cytoplasm</keyword>
<protein>
    <submittedName>
        <fullName evidence="7">MarR family transcriptional regulator</fullName>
    </submittedName>
</protein>
<dbReference type="GO" id="GO:0006950">
    <property type="term" value="P:response to stress"/>
    <property type="evidence" value="ECO:0007669"/>
    <property type="project" value="TreeGrafter"/>
</dbReference>
<dbReference type="RefSeq" id="WP_168614182.1">
    <property type="nucleotide sequence ID" value="NZ_BAAAOX010000016.1"/>
</dbReference>
<evidence type="ECO:0000256" key="3">
    <source>
        <dbReference type="ARBA" id="ARBA00023015"/>
    </source>
</evidence>
<dbReference type="KEGG" id="rter:IDM49_09975"/>
<evidence type="ECO:0000313" key="7">
    <source>
        <dbReference type="EMBL" id="QNV37527.1"/>
    </source>
</evidence>
<organism evidence="7 8">
    <name type="scientific">Rothia terrae</name>
    <dbReference type="NCBI Taxonomy" id="396015"/>
    <lineage>
        <taxon>Bacteria</taxon>
        <taxon>Bacillati</taxon>
        <taxon>Actinomycetota</taxon>
        <taxon>Actinomycetes</taxon>
        <taxon>Micrococcales</taxon>
        <taxon>Micrococcaceae</taxon>
        <taxon>Rothia</taxon>
    </lineage>
</organism>
<proteinExistence type="predicted"/>
<feature type="domain" description="HTH marR-type" evidence="6">
    <location>
        <begin position="9"/>
        <end position="140"/>
    </location>
</feature>
<keyword evidence="3" id="KW-0805">Transcription regulation</keyword>
<evidence type="ECO:0000256" key="1">
    <source>
        <dbReference type="ARBA" id="ARBA00004496"/>
    </source>
</evidence>
<dbReference type="Proteomes" id="UP000516404">
    <property type="component" value="Chromosome"/>
</dbReference>
<dbReference type="EMBL" id="CP061539">
    <property type="protein sequence ID" value="QNV37527.1"/>
    <property type="molecule type" value="Genomic_DNA"/>
</dbReference>
<accession>A0A7H2BCY1</accession>
<dbReference type="PANTHER" id="PTHR33164">
    <property type="entry name" value="TRANSCRIPTIONAL REGULATOR, MARR FAMILY"/>
    <property type="match status" value="1"/>
</dbReference>
<dbReference type="SMART" id="SM00347">
    <property type="entry name" value="HTH_MARR"/>
    <property type="match status" value="1"/>
</dbReference>
<keyword evidence="4" id="KW-0238">DNA-binding</keyword>
<dbReference type="SUPFAM" id="SSF46785">
    <property type="entry name" value="Winged helix' DNA-binding domain"/>
    <property type="match status" value="1"/>
</dbReference>